<keyword evidence="5" id="KW-0472">Membrane</keyword>
<gene>
    <name evidence="7" type="ORF">ACFSJU_14205</name>
</gene>
<dbReference type="Pfam" id="PF13585">
    <property type="entry name" value="CHU_C"/>
    <property type="match status" value="1"/>
</dbReference>
<dbReference type="PANTHER" id="PTHR46730:SF1">
    <property type="entry name" value="PLAT DOMAIN-CONTAINING PROTEIN"/>
    <property type="match status" value="1"/>
</dbReference>
<evidence type="ECO:0000313" key="7">
    <source>
        <dbReference type="EMBL" id="MFD2163558.1"/>
    </source>
</evidence>
<dbReference type="PROSITE" id="PS50093">
    <property type="entry name" value="PKD"/>
    <property type="match status" value="4"/>
</dbReference>
<comment type="subcellular location">
    <subcellularLocation>
        <location evidence="1">Membrane</location>
        <topology evidence="1">Multi-pass membrane protein</topology>
    </subcellularLocation>
</comment>
<evidence type="ECO:0000256" key="1">
    <source>
        <dbReference type="ARBA" id="ARBA00004141"/>
    </source>
</evidence>
<dbReference type="InterPro" id="IPR045828">
    <property type="entry name" value="PKD_Bacteroidetes"/>
</dbReference>
<protein>
    <submittedName>
        <fullName evidence="7">PKD domain-containing protein</fullName>
    </submittedName>
</protein>
<keyword evidence="3" id="KW-0677">Repeat</keyword>
<dbReference type="Pfam" id="PF00801">
    <property type="entry name" value="PKD"/>
    <property type="match status" value="1"/>
</dbReference>
<name>A0ABW4ZN35_9SPHI</name>
<keyword evidence="2" id="KW-0812">Transmembrane</keyword>
<evidence type="ECO:0000256" key="3">
    <source>
        <dbReference type="ARBA" id="ARBA00022737"/>
    </source>
</evidence>
<dbReference type="InterPro" id="IPR022409">
    <property type="entry name" value="PKD/Chitinase_dom"/>
</dbReference>
<evidence type="ECO:0000256" key="2">
    <source>
        <dbReference type="ARBA" id="ARBA00022692"/>
    </source>
</evidence>
<evidence type="ECO:0000259" key="6">
    <source>
        <dbReference type="PROSITE" id="PS50093"/>
    </source>
</evidence>
<organism evidence="7 8">
    <name type="scientific">Paradesertivirga mongoliensis</name>
    <dbReference type="NCBI Taxonomy" id="2100740"/>
    <lineage>
        <taxon>Bacteria</taxon>
        <taxon>Pseudomonadati</taxon>
        <taxon>Bacteroidota</taxon>
        <taxon>Sphingobacteriia</taxon>
        <taxon>Sphingobacteriales</taxon>
        <taxon>Sphingobacteriaceae</taxon>
        <taxon>Paradesertivirga</taxon>
    </lineage>
</organism>
<keyword evidence="8" id="KW-1185">Reference proteome</keyword>
<dbReference type="EMBL" id="JBHUHZ010000002">
    <property type="protein sequence ID" value="MFD2163558.1"/>
    <property type="molecule type" value="Genomic_DNA"/>
</dbReference>
<dbReference type="Pfam" id="PF18911">
    <property type="entry name" value="PKD_4"/>
    <property type="match status" value="3"/>
</dbReference>
<accession>A0ABW4ZN35</accession>
<dbReference type="Pfam" id="PF19406">
    <property type="entry name" value="PKD_5"/>
    <property type="match status" value="2"/>
</dbReference>
<reference evidence="8" key="1">
    <citation type="journal article" date="2019" name="Int. J. Syst. Evol. Microbiol.">
        <title>The Global Catalogue of Microorganisms (GCM) 10K type strain sequencing project: providing services to taxonomists for standard genome sequencing and annotation.</title>
        <authorList>
            <consortium name="The Broad Institute Genomics Platform"/>
            <consortium name="The Broad Institute Genome Sequencing Center for Infectious Disease"/>
            <person name="Wu L."/>
            <person name="Ma J."/>
        </authorList>
    </citation>
    <scope>NUCLEOTIDE SEQUENCE [LARGE SCALE GENOMIC DNA]</scope>
    <source>
        <strain evidence="8">KCTC 42217</strain>
    </source>
</reference>
<evidence type="ECO:0000313" key="8">
    <source>
        <dbReference type="Proteomes" id="UP001597387"/>
    </source>
</evidence>
<feature type="domain" description="PKD" evidence="6">
    <location>
        <begin position="1108"/>
        <end position="1128"/>
    </location>
</feature>
<feature type="domain" description="PKD" evidence="6">
    <location>
        <begin position="909"/>
        <end position="970"/>
    </location>
</feature>
<dbReference type="PANTHER" id="PTHR46730">
    <property type="entry name" value="POLYCYSTIN-1"/>
    <property type="match status" value="1"/>
</dbReference>
<dbReference type="Proteomes" id="UP001597387">
    <property type="component" value="Unassembled WGS sequence"/>
</dbReference>
<keyword evidence="4" id="KW-1133">Transmembrane helix</keyword>
<evidence type="ECO:0000256" key="4">
    <source>
        <dbReference type="ARBA" id="ARBA00022989"/>
    </source>
</evidence>
<dbReference type="SUPFAM" id="SSF49299">
    <property type="entry name" value="PKD domain"/>
    <property type="match status" value="6"/>
</dbReference>
<comment type="caution">
    <text evidence="7">The sequence shown here is derived from an EMBL/GenBank/DDBJ whole genome shotgun (WGS) entry which is preliminary data.</text>
</comment>
<proteinExistence type="predicted"/>
<dbReference type="CDD" id="cd00146">
    <property type="entry name" value="PKD"/>
    <property type="match status" value="3"/>
</dbReference>
<dbReference type="InterPro" id="IPR013783">
    <property type="entry name" value="Ig-like_fold"/>
</dbReference>
<evidence type="ECO:0000256" key="5">
    <source>
        <dbReference type="ARBA" id="ARBA00023136"/>
    </source>
</evidence>
<dbReference type="InterPro" id="IPR035986">
    <property type="entry name" value="PKD_dom_sf"/>
</dbReference>
<dbReference type="RefSeq" id="WP_255900680.1">
    <property type="nucleotide sequence ID" value="NZ_JAFMZO010000002.1"/>
</dbReference>
<dbReference type="Gene3D" id="2.60.40.10">
    <property type="entry name" value="Immunoglobulins"/>
    <property type="match status" value="6"/>
</dbReference>
<sequence length="1353" mass="146344">MIRILTIFFLFFGFTFTTFSQTVSINAIDAGPYGRGSSISVPVRLADPEAKFKIDNVFKLYISDASGSFASEKEIGSYKGFFTTFINGILPADLAPGDYKVRVKNSSTLSVSAPSEIFKVNASAGVLADIDAPASQVISNAPKTFGVCKPERSVSFKFTNSSTSGASVIASFRNGLNEGDVKESAFTTPTITFQADPSHYTIFVKAELNGVIGTKGFFLINNIIKSGFSPPANNTVCLPASLEYNIETASSNGIQNNFPGYSYQINWGDNNIENLTPAQILLEGGKVRHTYIQSSCGKQIKINDITYYNVFGIIYQVNSPFCGLVSVPLSTQAKVITQPENRFAIGPSVCINTNMVINNTSITGDNPSSNSAECRNNEIVYYWYVDDVAVTPQGVPITYALNHKFTTPGFHKIRLESESNSNCQAAPLERTVYVQTLPEPDFTLSETLACADATIRATDKSVIDLSEQAKNTYKWTVSGPSNVSFVNGSTSSSKNPEFKFSAEGVYTIRLGITSPCGEIFKEQVVIINKKPGISAEWPGNLCGRGQLLTFDSKAGNLLKTTFTGTAKENADTYIWEISGGAFSFKSNSTSRSKTPTIFFEDYGTYTIRITHKNNCGTEVLTKTIRFNESPTISAGADKVICAGNSVTLEGSISGEQAAGYVWIGGNGQFSPSRSSLNPVYIPSQEEILSGQVQLKLSVTTMNPAPCNIVEDLMVIKINPLNKIKSAGTKTICTGNSVNYIPEALFDGSVITWTASGSQNATGYSTSGSGAIKDVLTNSDPVQSAEVRYILTPENNGCKGEPFTLTVTVTAKPTVAAAAETGTICSGKEVRINLTSNLSGMRYTWTSTVSGNITGNSKQTTPVALDRIVESLTNAGSTTGFVSYTITPENTSGCAGEPITIKINVSASPGLTTFSPDKTKGCSPLSVNFKNNTVGSANTYYWDFGDGQKLVTKDNSAVNHVYSSAVSKTFTARLITETDCGKYTSEYTINISPNTVEPELVVNGNEYEGCAPHTVKFFNNSKGATLFKYDFGDGTIIETNRSPETIVHTFTKGGKYKVTLTASNGCSDTTTSETITVYPQAITNFSADVREGCLSVKVKFSNKSTGALSYLWDFDDGTVSTEANPTHTFGTKKPSYTVRLITTSSFGCKDTLEMEDYIKVQSPPIAEFQVQPGLTIQYPDHHFSFKNSDQGKDTQWRWDFGDGSASSQKDPEHTYADTGVYKVKLTVINSSGCSDTAIKTVRITGTPGSLFIPNAFMPNSLTEELRTFKAKGSGMQTWQMRIFNKWGELIWNTTLLNERGVPIEGWDGNMFGSPAPQGIYFWEVTAKYKNGTEWAGISYNGSEPKKTGTINLIR</sequence>
<feature type="domain" description="PKD" evidence="6">
    <location>
        <begin position="1183"/>
        <end position="1249"/>
    </location>
</feature>
<feature type="domain" description="PKD" evidence="6">
    <location>
        <begin position="1026"/>
        <end position="1076"/>
    </location>
</feature>
<dbReference type="SMART" id="SM00089">
    <property type="entry name" value="PKD"/>
    <property type="match status" value="6"/>
</dbReference>
<dbReference type="InterPro" id="IPR000601">
    <property type="entry name" value="PKD_dom"/>
</dbReference>